<dbReference type="CDD" id="cd01949">
    <property type="entry name" value="GGDEF"/>
    <property type="match status" value="1"/>
</dbReference>
<dbReference type="PANTHER" id="PTHR44757:SF2">
    <property type="entry name" value="BIOFILM ARCHITECTURE MAINTENANCE PROTEIN MBAA"/>
    <property type="match status" value="1"/>
</dbReference>
<dbReference type="FunFam" id="3.30.70.270:FF:000001">
    <property type="entry name" value="Diguanylate cyclase domain protein"/>
    <property type="match status" value="1"/>
</dbReference>
<organism evidence="4">
    <name type="scientific">freshwater metagenome</name>
    <dbReference type="NCBI Taxonomy" id="449393"/>
    <lineage>
        <taxon>unclassified sequences</taxon>
        <taxon>metagenomes</taxon>
        <taxon>ecological metagenomes</taxon>
    </lineage>
</organism>
<proteinExistence type="predicted"/>
<dbReference type="PROSITE" id="PS50887">
    <property type="entry name" value="GGDEF"/>
    <property type="match status" value="1"/>
</dbReference>
<dbReference type="SMART" id="SM00086">
    <property type="entry name" value="PAC"/>
    <property type="match status" value="2"/>
</dbReference>
<feature type="domain" description="EAL" evidence="2">
    <location>
        <begin position="428"/>
        <end position="681"/>
    </location>
</feature>
<dbReference type="CDD" id="cd01948">
    <property type="entry name" value="EAL"/>
    <property type="match status" value="1"/>
</dbReference>
<dbReference type="InterPro" id="IPR000014">
    <property type="entry name" value="PAS"/>
</dbReference>
<dbReference type="EMBL" id="CAESGF010000008">
    <property type="protein sequence ID" value="CAB4363884.1"/>
    <property type="molecule type" value="Genomic_DNA"/>
</dbReference>
<dbReference type="Gene3D" id="3.30.450.20">
    <property type="entry name" value="PAS domain"/>
    <property type="match status" value="2"/>
</dbReference>
<evidence type="ECO:0000259" key="1">
    <source>
        <dbReference type="PROSITE" id="PS50113"/>
    </source>
</evidence>
<feature type="domain" description="PAC" evidence="1">
    <location>
        <begin position="195"/>
        <end position="247"/>
    </location>
</feature>
<feature type="domain" description="GGDEF" evidence="3">
    <location>
        <begin position="279"/>
        <end position="419"/>
    </location>
</feature>
<dbReference type="EMBL" id="CAEZYF010000001">
    <property type="protein sequence ID" value="CAB4700869.1"/>
    <property type="molecule type" value="Genomic_DNA"/>
</dbReference>
<dbReference type="PROSITE" id="PS50883">
    <property type="entry name" value="EAL"/>
    <property type="match status" value="1"/>
</dbReference>
<dbReference type="SMART" id="SM00267">
    <property type="entry name" value="GGDEF"/>
    <property type="match status" value="1"/>
</dbReference>
<dbReference type="SUPFAM" id="SSF55785">
    <property type="entry name" value="PYP-like sensor domain (PAS domain)"/>
    <property type="match status" value="2"/>
</dbReference>
<evidence type="ECO:0000259" key="2">
    <source>
        <dbReference type="PROSITE" id="PS50883"/>
    </source>
</evidence>
<dbReference type="InterPro" id="IPR052155">
    <property type="entry name" value="Biofilm_reg_signaling"/>
</dbReference>
<feature type="domain" description="PAC" evidence="1">
    <location>
        <begin position="73"/>
        <end position="125"/>
    </location>
</feature>
<dbReference type="InterPro" id="IPR043128">
    <property type="entry name" value="Rev_trsase/Diguanyl_cyclase"/>
</dbReference>
<evidence type="ECO:0000313" key="4">
    <source>
        <dbReference type="EMBL" id="CAB4363884.1"/>
    </source>
</evidence>
<evidence type="ECO:0000313" key="5">
    <source>
        <dbReference type="EMBL" id="CAB4700869.1"/>
    </source>
</evidence>
<name>A0A6J6A3A1_9ZZZZ</name>
<reference evidence="4" key="1">
    <citation type="submission" date="2020-05" db="EMBL/GenBank/DDBJ databases">
        <authorList>
            <person name="Chiriac C."/>
            <person name="Salcher M."/>
            <person name="Ghai R."/>
            <person name="Kavagutti S V."/>
        </authorList>
    </citation>
    <scope>NUCLEOTIDE SEQUENCE</scope>
</reference>
<dbReference type="PANTHER" id="PTHR44757">
    <property type="entry name" value="DIGUANYLATE CYCLASE DGCP"/>
    <property type="match status" value="1"/>
</dbReference>
<dbReference type="InterPro" id="IPR035919">
    <property type="entry name" value="EAL_sf"/>
</dbReference>
<evidence type="ECO:0000313" key="6">
    <source>
        <dbReference type="EMBL" id="CAB4848195.1"/>
    </source>
</evidence>
<dbReference type="Gene3D" id="3.20.20.450">
    <property type="entry name" value="EAL domain"/>
    <property type="match status" value="1"/>
</dbReference>
<dbReference type="NCBIfam" id="TIGR00254">
    <property type="entry name" value="GGDEF"/>
    <property type="match status" value="1"/>
</dbReference>
<dbReference type="EMBL" id="CAFBMT010000010">
    <property type="protein sequence ID" value="CAB4937397.1"/>
    <property type="molecule type" value="Genomic_DNA"/>
</dbReference>
<evidence type="ECO:0000259" key="3">
    <source>
        <dbReference type="PROSITE" id="PS50887"/>
    </source>
</evidence>
<dbReference type="CDD" id="cd00130">
    <property type="entry name" value="PAS"/>
    <property type="match status" value="2"/>
</dbReference>
<dbReference type="InterPro" id="IPR029787">
    <property type="entry name" value="Nucleotide_cyclase"/>
</dbReference>
<accession>A0A6J6A3A1</accession>
<dbReference type="SMART" id="SM00091">
    <property type="entry name" value="PAS"/>
    <property type="match status" value="2"/>
</dbReference>
<dbReference type="InterPro" id="IPR013656">
    <property type="entry name" value="PAS_4"/>
</dbReference>
<dbReference type="InterPro" id="IPR000700">
    <property type="entry name" value="PAS-assoc_C"/>
</dbReference>
<dbReference type="SMART" id="SM00052">
    <property type="entry name" value="EAL"/>
    <property type="match status" value="1"/>
</dbReference>
<dbReference type="SUPFAM" id="SSF55073">
    <property type="entry name" value="Nucleotide cyclase"/>
    <property type="match status" value="1"/>
</dbReference>
<dbReference type="PROSITE" id="PS50113">
    <property type="entry name" value="PAC"/>
    <property type="match status" value="2"/>
</dbReference>
<dbReference type="Pfam" id="PF08448">
    <property type="entry name" value="PAS_4"/>
    <property type="match status" value="1"/>
</dbReference>
<dbReference type="Gene3D" id="3.30.70.270">
    <property type="match status" value="1"/>
</dbReference>
<dbReference type="InterPro" id="IPR001610">
    <property type="entry name" value="PAC"/>
</dbReference>
<dbReference type="SUPFAM" id="SSF141868">
    <property type="entry name" value="EAL domain-like"/>
    <property type="match status" value="1"/>
</dbReference>
<dbReference type="InterPro" id="IPR035965">
    <property type="entry name" value="PAS-like_dom_sf"/>
</dbReference>
<dbReference type="EMBL" id="CAFBIY010000024">
    <property type="protein sequence ID" value="CAB4848195.1"/>
    <property type="molecule type" value="Genomic_DNA"/>
</dbReference>
<dbReference type="Pfam" id="PF00563">
    <property type="entry name" value="EAL"/>
    <property type="match status" value="1"/>
</dbReference>
<dbReference type="AlphaFoldDB" id="A0A6J6A3A1"/>
<dbReference type="InterPro" id="IPR000160">
    <property type="entry name" value="GGDEF_dom"/>
</dbReference>
<dbReference type="Pfam" id="PF00990">
    <property type="entry name" value="GGDEF"/>
    <property type="match status" value="1"/>
</dbReference>
<sequence>MTIINELLPSLPVGLFQADRDGRITAANAAFGALVIGSTSSPVGLPPWSNAHPGDRASAELAWRRAVELDGPVQLDFRVWHGDGQMTWVRIDAEPVRDEFNRVASYGGSALNQTENVRREQLLDRLTGVVCSTEDSVIILDRNGAPVFTNPAARALFGVGDELDLVRDPGARGLLQAIRDQVPRAVMDSNESGTWSGEVGFRGPDGLERTLDIDLLLQRSPDGLVEYWGGVARDITAAKHLQLELTRQANHDPLTGLPNRLKLQRSAADALDGIRGTRNNVAILFVDVDRLKEVNDTVGHDVGDALLMQVAHRIAHATRPSDIVARIGGDEFVVLCDGGIDEHSALELAERIRHALSGRVMVQGVEVDLSVSIGVALCPALEMEGVGGSEAAVELLRNADIAMYQAKRRGRSRCEVYSDAMRVESRQHKELSSRLERALASGELHLAYQPIISTHSGRVAGAEALLRWDHPERGTLLPAQFLHLAEESGAIVPIGDWVLRQACLDARAWLDAGLVDRGFSVHVNVAARQLAEGTFVERVLATVRQMELSPHQLTLDFDESTLNDGQPGTLRSLQALRRFGVQLSLDNFGTGISSLTALRTCTADVLKLDGSVARMLGTSGNDDPIVRAIIQLAHALDMQVVAEWVTSADQLRRLRVLGCDLVQGHLLGEPIGADVFAARTS</sequence>
<gene>
    <name evidence="5" type="ORF">UFOPK2656_00050</name>
    <name evidence="6" type="ORF">UFOPK3267_00655</name>
    <name evidence="7" type="ORF">UFOPK3651_01900</name>
    <name evidence="4" type="ORF">UFOPK4189_01654</name>
</gene>
<protein>
    <submittedName>
        <fullName evidence="4">Unannotated protein</fullName>
    </submittedName>
</protein>
<dbReference type="InterPro" id="IPR001633">
    <property type="entry name" value="EAL_dom"/>
</dbReference>
<evidence type="ECO:0000313" key="7">
    <source>
        <dbReference type="EMBL" id="CAB4937397.1"/>
    </source>
</evidence>